<accession>A0A1G5GW18</accession>
<organism evidence="2 3">
    <name type="scientific">Alkaliphilus peptidifermentans DSM 18978</name>
    <dbReference type="NCBI Taxonomy" id="1120976"/>
    <lineage>
        <taxon>Bacteria</taxon>
        <taxon>Bacillati</taxon>
        <taxon>Bacillota</taxon>
        <taxon>Clostridia</taxon>
        <taxon>Peptostreptococcales</taxon>
        <taxon>Natronincolaceae</taxon>
        <taxon>Alkaliphilus</taxon>
    </lineage>
</organism>
<evidence type="ECO:0000259" key="1">
    <source>
        <dbReference type="Pfam" id="PF18931"/>
    </source>
</evidence>
<reference evidence="2 3" key="1">
    <citation type="submission" date="2016-10" db="EMBL/GenBank/DDBJ databases">
        <authorList>
            <person name="de Groot N.N."/>
        </authorList>
    </citation>
    <scope>NUCLEOTIDE SEQUENCE [LARGE SCALE GENOMIC DNA]</scope>
    <source>
        <strain evidence="2 3">DSM 18978</strain>
    </source>
</reference>
<dbReference type="EMBL" id="FMUS01000010">
    <property type="protein sequence ID" value="SCY55370.1"/>
    <property type="molecule type" value="Genomic_DNA"/>
</dbReference>
<proteinExistence type="predicted"/>
<name>A0A1G5GW18_9FIRM</name>
<gene>
    <name evidence="2" type="ORF">SAMN03080606_01790</name>
</gene>
<dbReference type="AlphaFoldDB" id="A0A1G5GW18"/>
<dbReference type="OrthoDB" id="9801008at2"/>
<evidence type="ECO:0000313" key="2">
    <source>
        <dbReference type="EMBL" id="SCY55370.1"/>
    </source>
</evidence>
<dbReference type="Pfam" id="PF18931">
    <property type="entry name" value="DUF5680"/>
    <property type="match status" value="1"/>
</dbReference>
<evidence type="ECO:0000313" key="3">
    <source>
        <dbReference type="Proteomes" id="UP000198636"/>
    </source>
</evidence>
<dbReference type="RefSeq" id="WP_091542490.1">
    <property type="nucleotide sequence ID" value="NZ_FMUS01000010.1"/>
</dbReference>
<dbReference type="Proteomes" id="UP000198636">
    <property type="component" value="Unassembled WGS sequence"/>
</dbReference>
<protein>
    <recommendedName>
        <fullName evidence="1">DUF5680 domain-containing protein</fullName>
    </recommendedName>
</protein>
<sequence>MKNKKTIEFLIRAKKATYAGKGAEIKSSRPKSHDLDYEEAELRYIDTYLGGHQFAGEEALWENNTPLWAMNYCGRVLSETFEGDFLKEALLNVPEDIPFRGPREFKRGVFEYRCSVNGSFEWFNGYEEIFKNEIKVYECFFHGGLII</sequence>
<dbReference type="STRING" id="1120976.SAMN03080606_01790"/>
<dbReference type="InterPro" id="IPR043735">
    <property type="entry name" value="DUF5680"/>
</dbReference>
<keyword evidence="3" id="KW-1185">Reference proteome</keyword>
<feature type="domain" description="DUF5680" evidence="1">
    <location>
        <begin position="46"/>
        <end position="146"/>
    </location>
</feature>